<evidence type="ECO:0000313" key="4">
    <source>
        <dbReference type="Proteomes" id="UP000192247"/>
    </source>
</evidence>
<keyword evidence="2" id="KW-0812">Transmembrane</keyword>
<keyword evidence="4" id="KW-1185">Reference proteome</keyword>
<comment type="caution">
    <text evidence="3">The sequence shown here is derived from an EMBL/GenBank/DDBJ whole genome shotgun (WGS) entry which is preliminary data.</text>
</comment>
<evidence type="ECO:0000256" key="2">
    <source>
        <dbReference type="SAM" id="Phobius"/>
    </source>
</evidence>
<accession>A0A1V9XRJ2</accession>
<feature type="transmembrane region" description="Helical" evidence="2">
    <location>
        <begin position="65"/>
        <end position="90"/>
    </location>
</feature>
<organism evidence="3 4">
    <name type="scientific">Tropilaelaps mercedesae</name>
    <dbReference type="NCBI Taxonomy" id="418985"/>
    <lineage>
        <taxon>Eukaryota</taxon>
        <taxon>Metazoa</taxon>
        <taxon>Ecdysozoa</taxon>
        <taxon>Arthropoda</taxon>
        <taxon>Chelicerata</taxon>
        <taxon>Arachnida</taxon>
        <taxon>Acari</taxon>
        <taxon>Parasitiformes</taxon>
        <taxon>Mesostigmata</taxon>
        <taxon>Gamasina</taxon>
        <taxon>Dermanyssoidea</taxon>
        <taxon>Laelapidae</taxon>
        <taxon>Tropilaelaps</taxon>
    </lineage>
</organism>
<keyword evidence="2" id="KW-1133">Transmembrane helix</keyword>
<dbReference type="OrthoDB" id="6497203at2759"/>
<feature type="transmembrane region" description="Helical" evidence="2">
    <location>
        <begin position="138"/>
        <end position="164"/>
    </location>
</feature>
<evidence type="ECO:0000256" key="1">
    <source>
        <dbReference type="SAM" id="MobiDB-lite"/>
    </source>
</evidence>
<dbReference type="EMBL" id="MNPL01005302">
    <property type="protein sequence ID" value="OQR76110.1"/>
    <property type="molecule type" value="Genomic_DNA"/>
</dbReference>
<feature type="compositionally biased region" description="Polar residues" evidence="1">
    <location>
        <begin position="12"/>
        <end position="28"/>
    </location>
</feature>
<gene>
    <name evidence="3" type="ORF">BIW11_00645</name>
</gene>
<keyword evidence="2" id="KW-0472">Membrane</keyword>
<dbReference type="InterPro" id="IPR031720">
    <property type="entry name" value="DUF4728"/>
</dbReference>
<reference evidence="3 4" key="1">
    <citation type="journal article" date="2017" name="Gigascience">
        <title>Draft genome of the honey bee ectoparasitic mite, Tropilaelaps mercedesae, is shaped by the parasitic life history.</title>
        <authorList>
            <person name="Dong X."/>
            <person name="Armstrong S.D."/>
            <person name="Xia D."/>
            <person name="Makepeace B.L."/>
            <person name="Darby A.C."/>
            <person name="Kadowaki T."/>
        </authorList>
    </citation>
    <scope>NUCLEOTIDE SEQUENCE [LARGE SCALE GENOMIC DNA]</scope>
    <source>
        <strain evidence="3">Wuxi-XJTLU</strain>
    </source>
</reference>
<feature type="transmembrane region" description="Helical" evidence="2">
    <location>
        <begin position="102"/>
        <end position="126"/>
    </location>
</feature>
<feature type="transmembrane region" description="Helical" evidence="2">
    <location>
        <begin position="179"/>
        <end position="201"/>
    </location>
</feature>
<proteinExistence type="predicted"/>
<feature type="region of interest" description="Disordered" evidence="1">
    <location>
        <begin position="1"/>
        <end position="30"/>
    </location>
</feature>
<dbReference type="InParanoid" id="A0A1V9XRJ2"/>
<dbReference type="Pfam" id="PF15860">
    <property type="entry name" value="DUF4728"/>
    <property type="match status" value="1"/>
</dbReference>
<protein>
    <submittedName>
        <fullName evidence="3">Uncharacterized protein</fullName>
    </submittedName>
</protein>
<evidence type="ECO:0000313" key="3">
    <source>
        <dbReference type="EMBL" id="OQR76110.1"/>
    </source>
</evidence>
<name>A0A1V9XRJ2_9ACAR</name>
<dbReference type="AlphaFoldDB" id="A0A1V9XRJ2"/>
<dbReference type="Proteomes" id="UP000192247">
    <property type="component" value="Unassembled WGS sequence"/>
</dbReference>
<sequence length="216" mass="23740">MESPPPLLNGPPSRNLSPTQITLPQVNVPTDPARPVAKNLFRRVSVPHFASRLNRLRGSCTLQNTVLCIGILSIGLYVFEAVLFSTFILYNASTSTGSPQDTWALSVCVMQVVQGVVGALLSGFLLRGALREERRFVFAWLVCAGLGVAFLFKACVIETLAITAQGPKEQGNVEALTKIAIKCLILFVEMFFFIVVHAFYVRLRQEQDPPPYDTIA</sequence>